<comment type="caution">
    <text evidence="1">The sequence shown here is derived from an EMBL/GenBank/DDBJ whole genome shotgun (WGS) entry which is preliminary data.</text>
</comment>
<evidence type="ECO:0000313" key="1">
    <source>
        <dbReference type="EMBL" id="KKR95842.1"/>
    </source>
</evidence>
<dbReference type="AlphaFoldDB" id="A0A0G0Y674"/>
<dbReference type="EMBL" id="LCAU01000041">
    <property type="protein sequence ID" value="KKR95842.1"/>
    <property type="molecule type" value="Genomic_DNA"/>
</dbReference>
<sequence length="233" mass="26144">MARARGQAKQTVCKSNIRQLGLANTNYAHDNAGFYVIGSTDVLTENTNRWYGTRPDKNTAFDTKKGALSNYMDIAKLACPQNVLYYKQSPNEQDYDCGNGGYGYNFIYIGSKIWTAGYEPNSCKSAAKDTDIRNPAQTLMFADTAMLKEENLIEYSFAEPRYFLSGNKPNPGWDPSPSLHFRHLNKTNICWSDNHISSEKLVKTGVINDNGTNPADFLLGWFSPADNSRFDLE</sequence>
<protein>
    <submittedName>
        <fullName evidence="1">Uncharacterized protein</fullName>
    </submittedName>
</protein>
<dbReference type="Proteomes" id="UP000034746">
    <property type="component" value="Unassembled WGS sequence"/>
</dbReference>
<proteinExistence type="predicted"/>
<evidence type="ECO:0000313" key="2">
    <source>
        <dbReference type="Proteomes" id="UP000034746"/>
    </source>
</evidence>
<name>A0A0G0Y674_9BACT</name>
<accession>A0A0G0Y674</accession>
<reference evidence="1 2" key="1">
    <citation type="journal article" date="2015" name="Nature">
        <title>rRNA introns, odd ribosomes, and small enigmatic genomes across a large radiation of phyla.</title>
        <authorList>
            <person name="Brown C.T."/>
            <person name="Hug L.A."/>
            <person name="Thomas B.C."/>
            <person name="Sharon I."/>
            <person name="Castelle C.J."/>
            <person name="Singh A."/>
            <person name="Wilkins M.J."/>
            <person name="Williams K.H."/>
            <person name="Banfield J.F."/>
        </authorList>
    </citation>
    <scope>NUCLEOTIDE SEQUENCE [LARGE SCALE GENOMIC DNA]</scope>
</reference>
<gene>
    <name evidence="1" type="ORF">UU48_C0041G0002</name>
</gene>
<organism evidence="1 2">
    <name type="scientific">Candidatus Uhrbacteria bacterium GW2011_GWF2_41_16</name>
    <dbReference type="NCBI Taxonomy" id="1618997"/>
    <lineage>
        <taxon>Bacteria</taxon>
        <taxon>Candidatus Uhriibacteriota</taxon>
    </lineage>
</organism>